<evidence type="ECO:0000313" key="2">
    <source>
        <dbReference type="EMBL" id="MDR7119913.1"/>
    </source>
</evidence>
<accession>A0ABU1VWU5</accession>
<dbReference type="CDD" id="cd07247">
    <property type="entry name" value="SgaA_N_like"/>
    <property type="match status" value="1"/>
</dbReference>
<dbReference type="PANTHER" id="PTHR33993:SF2">
    <property type="entry name" value="VOC DOMAIN-CONTAINING PROTEIN"/>
    <property type="match status" value="1"/>
</dbReference>
<name>A0ABU1VWU5_9GAMM</name>
<dbReference type="InterPro" id="IPR029068">
    <property type="entry name" value="Glyas_Bleomycin-R_OHBP_Dase"/>
</dbReference>
<keyword evidence="2" id="KW-0456">Lyase</keyword>
<dbReference type="GO" id="GO:0016829">
    <property type="term" value="F:lyase activity"/>
    <property type="evidence" value="ECO:0007669"/>
    <property type="project" value="UniProtKB-KW"/>
</dbReference>
<feature type="domain" description="Glyoxalase/fosfomycin resistance/dioxygenase" evidence="1">
    <location>
        <begin position="8"/>
        <end position="119"/>
    </location>
</feature>
<comment type="caution">
    <text evidence="2">The sequence shown here is derived from an EMBL/GenBank/DDBJ whole genome shotgun (WGS) entry which is preliminary data.</text>
</comment>
<dbReference type="EMBL" id="JAVDWR010000001">
    <property type="protein sequence ID" value="MDR7119913.1"/>
    <property type="molecule type" value="Genomic_DNA"/>
</dbReference>
<reference evidence="2 3" key="1">
    <citation type="submission" date="2023-07" db="EMBL/GenBank/DDBJ databases">
        <title>Sorghum-associated microbial communities from plants grown in Nebraska, USA.</title>
        <authorList>
            <person name="Schachtman D."/>
        </authorList>
    </citation>
    <scope>NUCLEOTIDE SEQUENCE [LARGE SCALE GENOMIC DNA]</scope>
    <source>
        <strain evidence="2 3">4138</strain>
    </source>
</reference>
<protein>
    <submittedName>
        <fullName evidence="2">Enzyme related to lactoylglutathione lyase</fullName>
    </submittedName>
</protein>
<dbReference type="InterPro" id="IPR052164">
    <property type="entry name" value="Anthracycline_SecMetBiosynth"/>
</dbReference>
<dbReference type="Gene3D" id="3.10.180.10">
    <property type="entry name" value="2,3-Dihydroxybiphenyl 1,2-Dioxygenase, domain 1"/>
    <property type="match status" value="1"/>
</dbReference>
<proteinExistence type="predicted"/>
<evidence type="ECO:0000313" key="3">
    <source>
        <dbReference type="Proteomes" id="UP001257909"/>
    </source>
</evidence>
<dbReference type="InterPro" id="IPR004360">
    <property type="entry name" value="Glyas_Fos-R_dOase_dom"/>
</dbReference>
<keyword evidence="3" id="KW-1185">Reference proteome</keyword>
<dbReference type="Pfam" id="PF00903">
    <property type="entry name" value="Glyoxalase"/>
    <property type="match status" value="1"/>
</dbReference>
<sequence>MSAINPVGWFEIPVLDMDRACAFYAAVLGAEFEMMEMGPSLMAMFSYDHAAPGCAGALVKDPDCQPSTTGTLVYFVADNVNQPLAKVVAAGGSLVMEKTPIGEHGFIGSFIDTEGNKVAVHSMQ</sequence>
<gene>
    <name evidence="2" type="ORF">J2W69_000828</name>
</gene>
<evidence type="ECO:0000259" key="1">
    <source>
        <dbReference type="Pfam" id="PF00903"/>
    </source>
</evidence>
<dbReference type="Proteomes" id="UP001257909">
    <property type="component" value="Unassembled WGS sequence"/>
</dbReference>
<dbReference type="RefSeq" id="WP_310274837.1">
    <property type="nucleotide sequence ID" value="NZ_JAVDWR010000001.1"/>
</dbReference>
<organism evidence="2 3">
    <name type="scientific">Rheinheimera soli</name>
    <dbReference type="NCBI Taxonomy" id="443616"/>
    <lineage>
        <taxon>Bacteria</taxon>
        <taxon>Pseudomonadati</taxon>
        <taxon>Pseudomonadota</taxon>
        <taxon>Gammaproteobacteria</taxon>
        <taxon>Chromatiales</taxon>
        <taxon>Chromatiaceae</taxon>
        <taxon>Rheinheimera</taxon>
    </lineage>
</organism>
<dbReference type="SUPFAM" id="SSF54593">
    <property type="entry name" value="Glyoxalase/Bleomycin resistance protein/Dihydroxybiphenyl dioxygenase"/>
    <property type="match status" value="1"/>
</dbReference>
<dbReference type="PANTHER" id="PTHR33993">
    <property type="entry name" value="GLYOXALASE-RELATED"/>
    <property type="match status" value="1"/>
</dbReference>